<dbReference type="EMBL" id="JBFXLT010000020">
    <property type="protein sequence ID" value="KAL2816938.1"/>
    <property type="molecule type" value="Genomic_DNA"/>
</dbReference>
<protein>
    <submittedName>
        <fullName evidence="2">Uncharacterized protein</fullName>
    </submittedName>
</protein>
<evidence type="ECO:0000313" key="3">
    <source>
        <dbReference type="Proteomes" id="UP001610334"/>
    </source>
</evidence>
<accession>A0ABR4HN77</accession>
<comment type="caution">
    <text evidence="2">The sequence shown here is derived from an EMBL/GenBank/DDBJ whole genome shotgun (WGS) entry which is preliminary data.</text>
</comment>
<gene>
    <name evidence="2" type="ORF">BJX63DRAFT_441303</name>
</gene>
<evidence type="ECO:0000313" key="2">
    <source>
        <dbReference type="EMBL" id="KAL2816938.1"/>
    </source>
</evidence>
<organism evidence="2 3">
    <name type="scientific">Aspergillus granulosus</name>
    <dbReference type="NCBI Taxonomy" id="176169"/>
    <lineage>
        <taxon>Eukaryota</taxon>
        <taxon>Fungi</taxon>
        <taxon>Dikarya</taxon>
        <taxon>Ascomycota</taxon>
        <taxon>Pezizomycotina</taxon>
        <taxon>Eurotiomycetes</taxon>
        <taxon>Eurotiomycetidae</taxon>
        <taxon>Eurotiales</taxon>
        <taxon>Aspergillaceae</taxon>
        <taxon>Aspergillus</taxon>
        <taxon>Aspergillus subgen. Nidulantes</taxon>
    </lineage>
</organism>
<sequence length="303" mass="33552">MRLSFIELSFLFASSVAADFLSARSLDHGQNVELGELVDVHDFYTILEQSIFSLSQNGSFVWEDVTEYKTFDGLDRDSEFIGHSTLTESGLVAREDECRDLTGITWNICKRVPSRLWFWGTGGALIILYSPRVITRFLNLLVWRDGSAGANGLNPHDELKVRGNSIDYHISLPYLLDSQGKPEAGSLHCRSDPSEGVESSLTHDFVFSENDQGTNAAFSAAVPEGKVPGNETLEARGPKPTRDYTIMMSLVRRSSANTIAKPSCIARRFACCSIDNRGSWRATMHLMINCGQKNMGTFGTCCN</sequence>
<keyword evidence="1" id="KW-0732">Signal</keyword>
<feature type="signal peptide" evidence="1">
    <location>
        <begin position="1"/>
        <end position="18"/>
    </location>
</feature>
<keyword evidence="3" id="KW-1185">Reference proteome</keyword>
<name>A0ABR4HN77_9EURO</name>
<dbReference type="Proteomes" id="UP001610334">
    <property type="component" value="Unassembled WGS sequence"/>
</dbReference>
<feature type="chain" id="PRO_5045280961" evidence="1">
    <location>
        <begin position="19"/>
        <end position="303"/>
    </location>
</feature>
<reference evidence="2 3" key="1">
    <citation type="submission" date="2024-07" db="EMBL/GenBank/DDBJ databases">
        <title>Section-level genome sequencing and comparative genomics of Aspergillus sections Usti and Cavernicolus.</title>
        <authorList>
            <consortium name="Lawrence Berkeley National Laboratory"/>
            <person name="Nybo J.L."/>
            <person name="Vesth T.C."/>
            <person name="Theobald S."/>
            <person name="Frisvad J.C."/>
            <person name="Larsen T.O."/>
            <person name="Kjaerboelling I."/>
            <person name="Rothschild-Mancinelli K."/>
            <person name="Lyhne E.K."/>
            <person name="Kogle M.E."/>
            <person name="Barry K."/>
            <person name="Clum A."/>
            <person name="Na H."/>
            <person name="Ledsgaard L."/>
            <person name="Lin J."/>
            <person name="Lipzen A."/>
            <person name="Kuo A."/>
            <person name="Riley R."/>
            <person name="Mondo S."/>
            <person name="Labutti K."/>
            <person name="Haridas S."/>
            <person name="Pangalinan J."/>
            <person name="Salamov A.A."/>
            <person name="Simmons B.A."/>
            <person name="Magnuson J.K."/>
            <person name="Chen J."/>
            <person name="Drula E."/>
            <person name="Henrissat B."/>
            <person name="Wiebenga A."/>
            <person name="Lubbers R.J."/>
            <person name="Gomes A.C."/>
            <person name="Makela M.R."/>
            <person name="Stajich J."/>
            <person name="Grigoriev I.V."/>
            <person name="Mortensen U.H."/>
            <person name="De Vries R.P."/>
            <person name="Baker S.E."/>
            <person name="Andersen M.R."/>
        </authorList>
    </citation>
    <scope>NUCLEOTIDE SEQUENCE [LARGE SCALE GENOMIC DNA]</scope>
    <source>
        <strain evidence="2 3">CBS 588.65</strain>
    </source>
</reference>
<proteinExistence type="predicted"/>
<evidence type="ECO:0000256" key="1">
    <source>
        <dbReference type="SAM" id="SignalP"/>
    </source>
</evidence>